<protein>
    <submittedName>
        <fullName evidence="1">Uncharacterized protein</fullName>
    </submittedName>
</protein>
<dbReference type="Proteomes" id="UP000298652">
    <property type="component" value="Chromosome 1"/>
</dbReference>
<dbReference type="Gramene" id="TKW41457">
    <property type="protein sequence ID" value="TKW41457"/>
    <property type="gene ID" value="SEVIR_1G317350v2"/>
</dbReference>
<accession>A0A4U6WR40</accession>
<reference evidence="1" key="1">
    <citation type="submission" date="2019-03" db="EMBL/GenBank/DDBJ databases">
        <title>WGS assembly of Setaria viridis.</title>
        <authorList>
            <person name="Huang P."/>
            <person name="Jenkins J."/>
            <person name="Grimwood J."/>
            <person name="Barry K."/>
            <person name="Healey A."/>
            <person name="Mamidi S."/>
            <person name="Sreedasyam A."/>
            <person name="Shu S."/>
            <person name="Feldman M."/>
            <person name="Wu J."/>
            <person name="Yu Y."/>
            <person name="Chen C."/>
            <person name="Johnson J."/>
            <person name="Rokhsar D."/>
            <person name="Baxter I."/>
            <person name="Schmutz J."/>
            <person name="Brutnell T."/>
            <person name="Kellogg E."/>
        </authorList>
    </citation>
    <scope>NUCLEOTIDE SEQUENCE [LARGE SCALE GENOMIC DNA]</scope>
</reference>
<organism evidence="1 2">
    <name type="scientific">Setaria viridis</name>
    <name type="common">Green bristlegrass</name>
    <name type="synonym">Setaria italica subsp. viridis</name>
    <dbReference type="NCBI Taxonomy" id="4556"/>
    <lineage>
        <taxon>Eukaryota</taxon>
        <taxon>Viridiplantae</taxon>
        <taxon>Streptophyta</taxon>
        <taxon>Embryophyta</taxon>
        <taxon>Tracheophyta</taxon>
        <taxon>Spermatophyta</taxon>
        <taxon>Magnoliopsida</taxon>
        <taxon>Liliopsida</taxon>
        <taxon>Poales</taxon>
        <taxon>Poaceae</taxon>
        <taxon>PACMAD clade</taxon>
        <taxon>Panicoideae</taxon>
        <taxon>Panicodae</taxon>
        <taxon>Paniceae</taxon>
        <taxon>Cenchrinae</taxon>
        <taxon>Setaria</taxon>
    </lineage>
</organism>
<evidence type="ECO:0000313" key="2">
    <source>
        <dbReference type="Proteomes" id="UP000298652"/>
    </source>
</evidence>
<evidence type="ECO:0000313" key="1">
    <source>
        <dbReference type="EMBL" id="TKW41457.1"/>
    </source>
</evidence>
<sequence length="68" mass="7871">MSYPEIRARALANEAKLYAELNSIIKMEEDILEQYRAKGHTTVEVEINEDDLRMFRKMGLKLKKGIAS</sequence>
<proteinExistence type="predicted"/>
<gene>
    <name evidence="1" type="ORF">SEVIR_1G317350v2</name>
</gene>
<keyword evidence="2" id="KW-1185">Reference proteome</keyword>
<dbReference type="AlphaFoldDB" id="A0A4U6WR40"/>
<dbReference type="EMBL" id="CM016552">
    <property type="protein sequence ID" value="TKW41457.1"/>
    <property type="molecule type" value="Genomic_DNA"/>
</dbReference>
<name>A0A4U6WR40_SETVI</name>